<proteinExistence type="predicted"/>
<evidence type="ECO:0000313" key="2">
    <source>
        <dbReference type="EMBL" id="KAF3560696.1"/>
    </source>
</evidence>
<evidence type="ECO:0000313" key="3">
    <source>
        <dbReference type="Proteomes" id="UP000266723"/>
    </source>
</evidence>
<gene>
    <name evidence="2" type="ORF">DY000_02012110</name>
</gene>
<dbReference type="Pfam" id="PF03004">
    <property type="entry name" value="Transposase_24"/>
    <property type="match status" value="1"/>
</dbReference>
<protein>
    <recommendedName>
        <fullName evidence="4">t-SNARE coiled-coil homology domain-containing protein</fullName>
    </recommendedName>
</protein>
<sequence length="137" mass="14638">MQASGSGEPPSYTALVRETHSRTDETFVDYHAEELVTQAEMEATQLSNTEGSLGSPSASSAPSRLIMVRVRGDMFTDWAVNNTGSSASSRVPNGLVCNLELEMRVDGLETSLQNVTADVAGVKQDVAGVKQDVSDMR</sequence>
<evidence type="ECO:0008006" key="4">
    <source>
        <dbReference type="Google" id="ProtNLM"/>
    </source>
</evidence>
<feature type="region of interest" description="Disordered" evidence="1">
    <location>
        <begin position="40"/>
        <end position="61"/>
    </location>
</feature>
<dbReference type="Gene3D" id="1.20.5.170">
    <property type="match status" value="1"/>
</dbReference>
<evidence type="ECO:0000256" key="1">
    <source>
        <dbReference type="SAM" id="MobiDB-lite"/>
    </source>
</evidence>
<keyword evidence="3" id="KW-1185">Reference proteome</keyword>
<dbReference type="Proteomes" id="UP000266723">
    <property type="component" value="Unassembled WGS sequence"/>
</dbReference>
<reference evidence="2 3" key="1">
    <citation type="journal article" date="2020" name="BMC Genomics">
        <title>Intraspecific diversification of the crop wild relative Brassica cretica Lam. using demographic model selection.</title>
        <authorList>
            <person name="Kioukis A."/>
            <person name="Michalopoulou V.A."/>
            <person name="Briers L."/>
            <person name="Pirintsos S."/>
            <person name="Studholme D.J."/>
            <person name="Pavlidis P."/>
            <person name="Sarris P.F."/>
        </authorList>
    </citation>
    <scope>NUCLEOTIDE SEQUENCE [LARGE SCALE GENOMIC DNA]</scope>
    <source>
        <strain evidence="3">cv. PFS-1207/04</strain>
    </source>
</reference>
<feature type="region of interest" description="Disordered" evidence="1">
    <location>
        <begin position="1"/>
        <end position="20"/>
    </location>
</feature>
<dbReference type="EMBL" id="QGKV02000759">
    <property type="protein sequence ID" value="KAF3560696.1"/>
    <property type="molecule type" value="Genomic_DNA"/>
</dbReference>
<comment type="caution">
    <text evidence="2">The sequence shown here is derived from an EMBL/GenBank/DDBJ whole genome shotgun (WGS) entry which is preliminary data.</text>
</comment>
<accession>A0ABQ7CKZ1</accession>
<name>A0ABQ7CKZ1_BRACR</name>
<dbReference type="InterPro" id="IPR004252">
    <property type="entry name" value="Probable_transposase_24"/>
</dbReference>
<organism evidence="2 3">
    <name type="scientific">Brassica cretica</name>
    <name type="common">Mustard</name>
    <dbReference type="NCBI Taxonomy" id="69181"/>
    <lineage>
        <taxon>Eukaryota</taxon>
        <taxon>Viridiplantae</taxon>
        <taxon>Streptophyta</taxon>
        <taxon>Embryophyta</taxon>
        <taxon>Tracheophyta</taxon>
        <taxon>Spermatophyta</taxon>
        <taxon>Magnoliopsida</taxon>
        <taxon>eudicotyledons</taxon>
        <taxon>Gunneridae</taxon>
        <taxon>Pentapetalae</taxon>
        <taxon>rosids</taxon>
        <taxon>malvids</taxon>
        <taxon>Brassicales</taxon>
        <taxon>Brassicaceae</taxon>
        <taxon>Brassiceae</taxon>
        <taxon>Brassica</taxon>
    </lineage>
</organism>
<feature type="compositionally biased region" description="Low complexity" evidence="1">
    <location>
        <begin position="51"/>
        <end position="61"/>
    </location>
</feature>